<feature type="region of interest" description="Disordered" evidence="1">
    <location>
        <begin position="33"/>
        <end position="52"/>
    </location>
</feature>
<feature type="region of interest" description="Disordered" evidence="1">
    <location>
        <begin position="1"/>
        <end position="21"/>
    </location>
</feature>
<dbReference type="Proteomes" id="UP000682733">
    <property type="component" value="Unassembled WGS sequence"/>
</dbReference>
<evidence type="ECO:0000313" key="3">
    <source>
        <dbReference type="Proteomes" id="UP000682733"/>
    </source>
</evidence>
<dbReference type="AlphaFoldDB" id="A0A8S2YDX9"/>
<feature type="non-terminal residue" evidence="2">
    <location>
        <position position="146"/>
    </location>
</feature>
<dbReference type="EMBL" id="CAJOBA010109764">
    <property type="protein sequence ID" value="CAF4549796.1"/>
    <property type="molecule type" value="Genomic_DNA"/>
</dbReference>
<comment type="caution">
    <text evidence="2">The sequence shown here is derived from an EMBL/GenBank/DDBJ whole genome shotgun (WGS) entry which is preliminary data.</text>
</comment>
<gene>
    <name evidence="2" type="ORF">TMI583_LOCUS49616</name>
</gene>
<protein>
    <submittedName>
        <fullName evidence="2">Uncharacterized protein</fullName>
    </submittedName>
</protein>
<proteinExistence type="predicted"/>
<feature type="region of interest" description="Disordered" evidence="1">
    <location>
        <begin position="63"/>
        <end position="98"/>
    </location>
</feature>
<feature type="non-terminal residue" evidence="2">
    <location>
        <position position="1"/>
    </location>
</feature>
<accession>A0A8S2YDX9</accession>
<organism evidence="2 3">
    <name type="scientific">Didymodactylos carnosus</name>
    <dbReference type="NCBI Taxonomy" id="1234261"/>
    <lineage>
        <taxon>Eukaryota</taxon>
        <taxon>Metazoa</taxon>
        <taxon>Spiralia</taxon>
        <taxon>Gnathifera</taxon>
        <taxon>Rotifera</taxon>
        <taxon>Eurotatoria</taxon>
        <taxon>Bdelloidea</taxon>
        <taxon>Philodinida</taxon>
        <taxon>Philodinidae</taxon>
        <taxon>Didymodactylos</taxon>
    </lineage>
</organism>
<evidence type="ECO:0000256" key="1">
    <source>
        <dbReference type="SAM" id="MobiDB-lite"/>
    </source>
</evidence>
<reference evidence="2" key="1">
    <citation type="submission" date="2021-02" db="EMBL/GenBank/DDBJ databases">
        <authorList>
            <person name="Nowell W R."/>
        </authorList>
    </citation>
    <scope>NUCLEOTIDE SEQUENCE</scope>
</reference>
<evidence type="ECO:0000313" key="2">
    <source>
        <dbReference type="EMBL" id="CAF4549796.1"/>
    </source>
</evidence>
<name>A0A8S2YDX9_9BILA</name>
<feature type="compositionally biased region" description="Pro residues" evidence="1">
    <location>
        <begin position="78"/>
        <end position="98"/>
    </location>
</feature>
<sequence>YEQSDHSTRHHQHHSGVAGGFGHINEDLIFIERSGQQQRQKPPKGYEYKGKIEIQGVNKEYRSQSHGRQTPVMLPQPISIPQPVPQPVPQPIPRPMNPCPPGWQMIITGGPPGAPIAPVPVATGGFGPSVGLGGGIMTGGAGLGGI</sequence>